<reference evidence="1 2" key="1">
    <citation type="journal article" date="2015" name="Genome Biol. Evol.">
        <title>The genome of winter moth (Operophtera brumata) provides a genomic perspective on sexual dimorphism and phenology.</title>
        <authorList>
            <person name="Derks M.F."/>
            <person name="Smit S."/>
            <person name="Salis L."/>
            <person name="Schijlen E."/>
            <person name="Bossers A."/>
            <person name="Mateman C."/>
            <person name="Pijl A.S."/>
            <person name="de Ridder D."/>
            <person name="Groenen M.A."/>
            <person name="Visser M.E."/>
            <person name="Megens H.J."/>
        </authorList>
    </citation>
    <scope>NUCLEOTIDE SEQUENCE [LARGE SCALE GENOMIC DNA]</scope>
    <source>
        <strain evidence="1">WM2013NL</strain>
        <tissue evidence="1">Head and thorax</tissue>
    </source>
</reference>
<gene>
    <name evidence="1" type="ORF">OBRU01_24668</name>
</gene>
<sequence length="103" mass="11112">MKHILKLHISSLSPGVRKLSAILANGARSGTWRIEARCGGGSAEVDMVVGNGVGPTSSAAPAAEQHYVELRFADSMRRRYKPGLPFVGRVRSTVIFKKTTSFL</sequence>
<proteinExistence type="predicted"/>
<evidence type="ECO:0000313" key="1">
    <source>
        <dbReference type="EMBL" id="KOB63955.1"/>
    </source>
</evidence>
<comment type="caution">
    <text evidence="1">The sequence shown here is derived from an EMBL/GenBank/DDBJ whole genome shotgun (WGS) entry which is preliminary data.</text>
</comment>
<accession>A0A0L7KLD4</accession>
<name>A0A0L7KLD4_OPEBR</name>
<dbReference type="AlphaFoldDB" id="A0A0L7KLD4"/>
<protein>
    <submittedName>
        <fullName evidence="1">Uncharacterized protein</fullName>
    </submittedName>
</protein>
<organism evidence="1 2">
    <name type="scientific">Operophtera brumata</name>
    <name type="common">Winter moth</name>
    <name type="synonym">Phalaena brumata</name>
    <dbReference type="NCBI Taxonomy" id="104452"/>
    <lineage>
        <taxon>Eukaryota</taxon>
        <taxon>Metazoa</taxon>
        <taxon>Ecdysozoa</taxon>
        <taxon>Arthropoda</taxon>
        <taxon>Hexapoda</taxon>
        <taxon>Insecta</taxon>
        <taxon>Pterygota</taxon>
        <taxon>Neoptera</taxon>
        <taxon>Endopterygota</taxon>
        <taxon>Lepidoptera</taxon>
        <taxon>Glossata</taxon>
        <taxon>Ditrysia</taxon>
        <taxon>Geometroidea</taxon>
        <taxon>Geometridae</taxon>
        <taxon>Larentiinae</taxon>
        <taxon>Operophtera</taxon>
    </lineage>
</organism>
<evidence type="ECO:0000313" key="2">
    <source>
        <dbReference type="Proteomes" id="UP000037510"/>
    </source>
</evidence>
<keyword evidence="2" id="KW-1185">Reference proteome</keyword>
<dbReference type="STRING" id="104452.A0A0L7KLD4"/>
<dbReference type="EMBL" id="JTDY01009201">
    <property type="protein sequence ID" value="KOB63955.1"/>
    <property type="molecule type" value="Genomic_DNA"/>
</dbReference>
<dbReference type="Proteomes" id="UP000037510">
    <property type="component" value="Unassembled WGS sequence"/>
</dbReference>